<evidence type="ECO:0000313" key="3">
    <source>
        <dbReference type="Proteomes" id="UP000625283"/>
    </source>
</evidence>
<keyword evidence="1" id="KW-0472">Membrane</keyword>
<organism evidence="2 3">
    <name type="scientific">Sphingobacterium faecale</name>
    <dbReference type="NCBI Taxonomy" id="2803775"/>
    <lineage>
        <taxon>Bacteria</taxon>
        <taxon>Pseudomonadati</taxon>
        <taxon>Bacteroidota</taxon>
        <taxon>Sphingobacteriia</taxon>
        <taxon>Sphingobacteriales</taxon>
        <taxon>Sphingobacteriaceae</taxon>
        <taxon>Sphingobacterium</taxon>
    </lineage>
</organism>
<keyword evidence="3" id="KW-1185">Reference proteome</keyword>
<evidence type="ECO:0000313" key="2">
    <source>
        <dbReference type="EMBL" id="MBL1409601.1"/>
    </source>
</evidence>
<gene>
    <name evidence="2" type="ORF">JKG61_12640</name>
</gene>
<feature type="transmembrane region" description="Helical" evidence="1">
    <location>
        <begin position="153"/>
        <end position="179"/>
    </location>
</feature>
<name>A0ABS1R6W2_9SPHI</name>
<reference evidence="2 3" key="1">
    <citation type="submission" date="2021-01" db="EMBL/GenBank/DDBJ databases">
        <title>C459-1 draft genome sequence.</title>
        <authorList>
            <person name="Zhang X.-F."/>
        </authorList>
    </citation>
    <scope>NUCLEOTIDE SEQUENCE [LARGE SCALE GENOMIC DNA]</scope>
    <source>
        <strain evidence="3">C459-1</strain>
    </source>
</reference>
<dbReference type="EMBL" id="JAERTY010000007">
    <property type="protein sequence ID" value="MBL1409601.1"/>
    <property type="molecule type" value="Genomic_DNA"/>
</dbReference>
<dbReference type="RefSeq" id="WP_202103350.1">
    <property type="nucleotide sequence ID" value="NZ_JAERTY010000007.1"/>
</dbReference>
<proteinExistence type="predicted"/>
<comment type="caution">
    <text evidence="2">The sequence shown here is derived from an EMBL/GenBank/DDBJ whole genome shotgun (WGS) entry which is preliminary data.</text>
</comment>
<accession>A0ABS1R6W2</accession>
<evidence type="ECO:0000256" key="1">
    <source>
        <dbReference type="SAM" id="Phobius"/>
    </source>
</evidence>
<feature type="transmembrane region" description="Helical" evidence="1">
    <location>
        <begin position="36"/>
        <end position="58"/>
    </location>
</feature>
<feature type="transmembrane region" description="Helical" evidence="1">
    <location>
        <begin position="73"/>
        <end position="95"/>
    </location>
</feature>
<dbReference type="Proteomes" id="UP000625283">
    <property type="component" value="Unassembled WGS sequence"/>
</dbReference>
<feature type="transmembrane region" description="Helical" evidence="1">
    <location>
        <begin position="123"/>
        <end position="141"/>
    </location>
</feature>
<sequence>MDGLDLLKQHWKDNNSFPKIQKNELQAMLHKSSSSIVKWIFTICCVEFIVWITISIFIPAEREDFLFFQVADVIYNVVFYAFIFFFIYQFYTLLIRIKNTSNTRKLIESILAVRTNAHNYIRFNLIAAYAAFGIQFIQLIVKEYTHRSSWGEMIFVLVLGSILFTLFGFLFIWLFKLYFKILYGILLKKLNSNYDELIRLEENET</sequence>
<keyword evidence="1" id="KW-0812">Transmembrane</keyword>
<keyword evidence="1" id="KW-1133">Transmembrane helix</keyword>
<protein>
    <submittedName>
        <fullName evidence="2">Uncharacterized protein</fullName>
    </submittedName>
</protein>